<sequence length="333" mass="34749">MTHVLAPSRHSAPGTARRLLRAVAVLACAPYLTLKVAWLCGSRAGIPDGSPLLTGGAMLNAINAATVAMDLCVIVLALLLTRPWGTRVPAWLLVLPMYGAAGLLTPIMVGFPAQLLLRAVGAGHGATPAKAAEPFLADWVFRVVYGGFIAQGLCLGALFALYARDRWGHLWRGRAGEAGRRARGRGERLPALAAVALAPLPLVVHLLWATGSTVGLPADIAAGRHAEAAVLDAAFVLAAAAAAAGLLQFLRRRGGGWRLRTALLCTAVPSAALSCWGGWLIVAALTATDRHERAATPLMLVTYAVQVIIGLLVLAAGARYFTRRTAAAPARTR</sequence>
<organism evidence="2 3">
    <name type="scientific">Streptomyces luteosporeus</name>
    <dbReference type="NCBI Taxonomy" id="173856"/>
    <lineage>
        <taxon>Bacteria</taxon>
        <taxon>Bacillati</taxon>
        <taxon>Actinomycetota</taxon>
        <taxon>Actinomycetes</taxon>
        <taxon>Kitasatosporales</taxon>
        <taxon>Streptomycetaceae</taxon>
        <taxon>Streptomyces</taxon>
    </lineage>
</organism>
<protein>
    <recommendedName>
        <fullName evidence="4">Aromatic ring-opening dioxygenase LigA</fullName>
    </recommendedName>
</protein>
<keyword evidence="1" id="KW-1133">Transmembrane helix</keyword>
<dbReference type="RefSeq" id="WP_344436988.1">
    <property type="nucleotide sequence ID" value="NZ_BAAASL010000016.1"/>
</dbReference>
<comment type="caution">
    <text evidence="2">The sequence shown here is derived from an EMBL/GenBank/DDBJ whole genome shotgun (WGS) entry which is preliminary data.</text>
</comment>
<keyword evidence="1" id="KW-0472">Membrane</keyword>
<feature type="transmembrane region" description="Helical" evidence="1">
    <location>
        <begin position="91"/>
        <end position="111"/>
    </location>
</feature>
<feature type="transmembrane region" description="Helical" evidence="1">
    <location>
        <begin position="298"/>
        <end position="321"/>
    </location>
</feature>
<accession>A0ABN3TY28</accession>
<gene>
    <name evidence="2" type="ORF">GCM10010315_42430</name>
</gene>
<feature type="transmembrane region" description="Helical" evidence="1">
    <location>
        <begin position="189"/>
        <end position="208"/>
    </location>
</feature>
<evidence type="ECO:0008006" key="4">
    <source>
        <dbReference type="Google" id="ProtNLM"/>
    </source>
</evidence>
<dbReference type="EMBL" id="BAAASL010000016">
    <property type="protein sequence ID" value="GAA2720913.1"/>
    <property type="molecule type" value="Genomic_DNA"/>
</dbReference>
<evidence type="ECO:0000313" key="2">
    <source>
        <dbReference type="EMBL" id="GAA2720913.1"/>
    </source>
</evidence>
<feature type="transmembrane region" description="Helical" evidence="1">
    <location>
        <begin position="58"/>
        <end position="79"/>
    </location>
</feature>
<dbReference type="Proteomes" id="UP001500886">
    <property type="component" value="Unassembled WGS sequence"/>
</dbReference>
<feature type="transmembrane region" description="Helical" evidence="1">
    <location>
        <begin position="262"/>
        <end position="286"/>
    </location>
</feature>
<evidence type="ECO:0000313" key="3">
    <source>
        <dbReference type="Proteomes" id="UP001500886"/>
    </source>
</evidence>
<keyword evidence="1" id="KW-0812">Transmembrane</keyword>
<feature type="transmembrane region" description="Helical" evidence="1">
    <location>
        <begin position="228"/>
        <end position="250"/>
    </location>
</feature>
<name>A0ABN3TY28_9ACTN</name>
<reference evidence="2 3" key="1">
    <citation type="journal article" date="2019" name="Int. J. Syst. Evol. Microbiol.">
        <title>The Global Catalogue of Microorganisms (GCM) 10K type strain sequencing project: providing services to taxonomists for standard genome sequencing and annotation.</title>
        <authorList>
            <consortium name="The Broad Institute Genomics Platform"/>
            <consortium name="The Broad Institute Genome Sequencing Center for Infectious Disease"/>
            <person name="Wu L."/>
            <person name="Ma J."/>
        </authorList>
    </citation>
    <scope>NUCLEOTIDE SEQUENCE [LARGE SCALE GENOMIC DNA]</scope>
    <source>
        <strain evidence="2 3">JCM 4542</strain>
    </source>
</reference>
<feature type="transmembrane region" description="Helical" evidence="1">
    <location>
        <begin position="143"/>
        <end position="163"/>
    </location>
</feature>
<evidence type="ECO:0000256" key="1">
    <source>
        <dbReference type="SAM" id="Phobius"/>
    </source>
</evidence>
<proteinExistence type="predicted"/>
<feature type="transmembrane region" description="Helical" evidence="1">
    <location>
        <begin position="19"/>
        <end position="38"/>
    </location>
</feature>
<keyword evidence="3" id="KW-1185">Reference proteome</keyword>